<keyword evidence="6 9" id="KW-0663">Pyridoxal phosphate</keyword>
<feature type="domain" description="Alanine racemase C-terminal" evidence="12">
    <location>
        <begin position="224"/>
        <end position="348"/>
    </location>
</feature>
<comment type="cofactor">
    <cofactor evidence="2 9 10">
        <name>pyridoxal 5'-phosphate</name>
        <dbReference type="ChEBI" id="CHEBI:597326"/>
    </cofactor>
</comment>
<evidence type="ECO:0000313" key="13">
    <source>
        <dbReference type="EMBL" id="QFI56680.1"/>
    </source>
</evidence>
<dbReference type="SUPFAM" id="SSF51419">
    <property type="entry name" value="PLP-binding barrel"/>
    <property type="match status" value="1"/>
</dbReference>
<evidence type="ECO:0000259" key="12">
    <source>
        <dbReference type="SMART" id="SM01005"/>
    </source>
</evidence>
<reference evidence="13 14" key="1">
    <citation type="submission" date="2019-05" db="EMBL/GenBank/DDBJ databases">
        <title>OXA-830, a novel chromosomally encoded expanded-spectrum class D beta-lactamase in Aeromonas simiae.</title>
        <authorList>
            <person name="Zhou W."/>
            <person name="Chen Q."/>
        </authorList>
    </citation>
    <scope>NUCLEOTIDE SEQUENCE [LARGE SCALE GENOMIC DNA]</scope>
    <source>
        <strain evidence="13 14">A6</strain>
    </source>
</reference>
<dbReference type="EMBL" id="CP040449">
    <property type="protein sequence ID" value="QFI56680.1"/>
    <property type="molecule type" value="Genomic_DNA"/>
</dbReference>
<dbReference type="GO" id="GO:0005829">
    <property type="term" value="C:cytosol"/>
    <property type="evidence" value="ECO:0007669"/>
    <property type="project" value="TreeGrafter"/>
</dbReference>
<dbReference type="Pfam" id="PF00842">
    <property type="entry name" value="Ala_racemase_C"/>
    <property type="match status" value="1"/>
</dbReference>
<evidence type="ECO:0000256" key="3">
    <source>
        <dbReference type="ARBA" id="ARBA00004752"/>
    </source>
</evidence>
<evidence type="ECO:0000256" key="7">
    <source>
        <dbReference type="ARBA" id="ARBA00023235"/>
    </source>
</evidence>
<evidence type="ECO:0000256" key="8">
    <source>
        <dbReference type="ARBA" id="ARBA00037912"/>
    </source>
</evidence>
<dbReference type="Pfam" id="PF01168">
    <property type="entry name" value="Ala_racemase_N"/>
    <property type="match status" value="1"/>
</dbReference>
<dbReference type="GO" id="GO:0008784">
    <property type="term" value="F:alanine racemase activity"/>
    <property type="evidence" value="ECO:0007669"/>
    <property type="project" value="UniProtKB-UniRule"/>
</dbReference>
<comment type="pathway">
    <text evidence="8 9">Amino-acid biosynthesis; D-alanine biosynthesis; D-alanine from L-alanine: step 1/1.</text>
</comment>
<dbReference type="SMART" id="SM01005">
    <property type="entry name" value="Ala_racemase_C"/>
    <property type="match status" value="1"/>
</dbReference>
<dbReference type="GO" id="GO:0030632">
    <property type="term" value="P:D-alanine biosynthetic process"/>
    <property type="evidence" value="ECO:0007669"/>
    <property type="project" value="UniProtKB-UniRule"/>
</dbReference>
<dbReference type="UniPathway" id="UPA00042">
    <property type="reaction ID" value="UER00497"/>
</dbReference>
<dbReference type="EC" id="5.1.1.1" evidence="5 9"/>
<accession>A0A5J6X1L6</accession>
<dbReference type="Proteomes" id="UP000594034">
    <property type="component" value="Chromosome"/>
</dbReference>
<evidence type="ECO:0000313" key="14">
    <source>
        <dbReference type="Proteomes" id="UP000594034"/>
    </source>
</evidence>
<dbReference type="GO" id="GO:0030170">
    <property type="term" value="F:pyridoxal phosphate binding"/>
    <property type="evidence" value="ECO:0007669"/>
    <property type="project" value="UniProtKB-UniRule"/>
</dbReference>
<feature type="binding site" evidence="9 11">
    <location>
        <position position="120"/>
    </location>
    <ligand>
        <name>substrate</name>
    </ligand>
</feature>
<evidence type="ECO:0000256" key="6">
    <source>
        <dbReference type="ARBA" id="ARBA00022898"/>
    </source>
</evidence>
<evidence type="ECO:0000256" key="9">
    <source>
        <dbReference type="HAMAP-Rule" id="MF_01201"/>
    </source>
</evidence>
<dbReference type="FunFam" id="3.20.20.10:FF:000002">
    <property type="entry name" value="Alanine racemase"/>
    <property type="match status" value="1"/>
</dbReference>
<dbReference type="NCBIfam" id="TIGR00492">
    <property type="entry name" value="alr"/>
    <property type="match status" value="1"/>
</dbReference>
<feature type="binding site" evidence="9 11">
    <location>
        <position position="293"/>
    </location>
    <ligand>
        <name>substrate</name>
    </ligand>
</feature>
<comment type="function">
    <text evidence="9">Catalyzes the interconversion of L-alanine and D-alanine. May also act on other amino acids.</text>
</comment>
<dbReference type="FunFam" id="2.40.37.10:FF:000002">
    <property type="entry name" value="Alanine racemase"/>
    <property type="match status" value="1"/>
</dbReference>
<dbReference type="Gene3D" id="3.20.20.10">
    <property type="entry name" value="Alanine racemase"/>
    <property type="match status" value="1"/>
</dbReference>
<evidence type="ECO:0000256" key="10">
    <source>
        <dbReference type="PIRSR" id="PIRSR600821-50"/>
    </source>
</evidence>
<sequence>MEALHHNLAVLRERAGESRVMAVLKANAYGHGMVALAKALAQADAYGVARIEEGMALRAAGVTKPILILGGFQGSEALATLARLDLQTSLHCEEQLVALEQASLARPVTVWLKLDTGMNRLGIGEAQLADMMARLSCCPNVAQPVHQMTHFGRADELDCDTTAEQITRFYAMTRDLPGDKALANSAGLLAWPDARGDWVRPGLALYGISPFAGERGTDRGLRPVMTLKSRLMAVRECPAGAPVGYGGRWIAPRATRLGVVAAGYGDGYPRLAPEGTPLLINGREVPIVGRVSMDMLTVDLGPDASDRVGDEVVLWGEGLPVERVAEYVGTIPYELVTRLTGRVALYPI</sequence>
<evidence type="ECO:0000256" key="2">
    <source>
        <dbReference type="ARBA" id="ARBA00001933"/>
    </source>
</evidence>
<dbReference type="SUPFAM" id="SSF50621">
    <property type="entry name" value="Alanine racemase C-terminal domain-like"/>
    <property type="match status" value="1"/>
</dbReference>
<feature type="active site" description="Proton acceptor; specific for L-alanine" evidence="9">
    <location>
        <position position="245"/>
    </location>
</feature>
<dbReference type="PRINTS" id="PR00992">
    <property type="entry name" value="ALARACEMASE"/>
</dbReference>
<comment type="pathway">
    <text evidence="3">Cell wall biogenesis; peptidoglycan biosynthesis.</text>
</comment>
<feature type="modified residue" description="N6-(pyridoxal phosphate)lysine" evidence="9 10">
    <location>
        <position position="25"/>
    </location>
</feature>
<dbReference type="InterPro" id="IPR020622">
    <property type="entry name" value="Ala_racemase_pyridoxalP-BS"/>
</dbReference>
<feature type="active site" description="Proton acceptor; specific for D-alanine" evidence="9">
    <location>
        <position position="25"/>
    </location>
</feature>
<comment type="similarity">
    <text evidence="4 9">Belongs to the alanine racemase family.</text>
</comment>
<dbReference type="InterPro" id="IPR029066">
    <property type="entry name" value="PLP-binding_barrel"/>
</dbReference>
<dbReference type="HAMAP" id="MF_01201">
    <property type="entry name" value="Ala_racemase"/>
    <property type="match status" value="1"/>
</dbReference>
<name>A0A5J6X1L6_9GAMM</name>
<dbReference type="InterPro" id="IPR011079">
    <property type="entry name" value="Ala_racemase_C"/>
</dbReference>
<dbReference type="PANTHER" id="PTHR30511:SF4">
    <property type="entry name" value="ALANINE RACEMASE, BIOSYNTHETIC"/>
    <property type="match status" value="1"/>
</dbReference>
<dbReference type="Gene3D" id="2.40.37.10">
    <property type="entry name" value="Lyase, Ornithine Decarboxylase, Chain A, domain 1"/>
    <property type="match status" value="1"/>
</dbReference>
<comment type="catalytic activity">
    <reaction evidence="1 9">
        <text>L-alanine = D-alanine</text>
        <dbReference type="Rhea" id="RHEA:20249"/>
        <dbReference type="ChEBI" id="CHEBI:57416"/>
        <dbReference type="ChEBI" id="CHEBI:57972"/>
        <dbReference type="EC" id="5.1.1.1"/>
    </reaction>
</comment>
<dbReference type="InterPro" id="IPR009006">
    <property type="entry name" value="Ala_racemase/Decarboxylase_C"/>
</dbReference>
<protein>
    <recommendedName>
        <fullName evidence="5 9">Alanine racemase</fullName>
        <ecNumber evidence="5 9">5.1.1.1</ecNumber>
    </recommendedName>
</protein>
<evidence type="ECO:0000256" key="4">
    <source>
        <dbReference type="ARBA" id="ARBA00007880"/>
    </source>
</evidence>
<dbReference type="PANTHER" id="PTHR30511">
    <property type="entry name" value="ALANINE RACEMASE"/>
    <property type="match status" value="1"/>
</dbReference>
<dbReference type="InterPro" id="IPR001608">
    <property type="entry name" value="Ala_racemase_N"/>
</dbReference>
<gene>
    <name evidence="13" type="primary">alr</name>
    <name evidence="13" type="ORF">FE240_09230</name>
</gene>
<keyword evidence="7 9" id="KW-0413">Isomerase</keyword>
<evidence type="ECO:0000256" key="1">
    <source>
        <dbReference type="ARBA" id="ARBA00000316"/>
    </source>
</evidence>
<dbReference type="CDD" id="cd06827">
    <property type="entry name" value="PLPDE_III_AR_proteobact"/>
    <property type="match status" value="1"/>
</dbReference>
<dbReference type="AlphaFoldDB" id="A0A5J6X1L6"/>
<dbReference type="RefSeq" id="WP_193004510.1">
    <property type="nucleotide sequence ID" value="NZ_CP040449.1"/>
</dbReference>
<dbReference type="PROSITE" id="PS00395">
    <property type="entry name" value="ALANINE_RACEMASE"/>
    <property type="match status" value="1"/>
</dbReference>
<keyword evidence="14" id="KW-1185">Reference proteome</keyword>
<proteinExistence type="inferred from homology"/>
<dbReference type="KEGG" id="asim:FE240_09230"/>
<evidence type="ECO:0000256" key="5">
    <source>
        <dbReference type="ARBA" id="ARBA00013089"/>
    </source>
</evidence>
<evidence type="ECO:0000256" key="11">
    <source>
        <dbReference type="PIRSR" id="PIRSR600821-52"/>
    </source>
</evidence>
<organism evidence="13 14">
    <name type="scientific">Aeromonas simiae</name>
    <dbReference type="NCBI Taxonomy" id="218936"/>
    <lineage>
        <taxon>Bacteria</taxon>
        <taxon>Pseudomonadati</taxon>
        <taxon>Pseudomonadota</taxon>
        <taxon>Gammaproteobacteria</taxon>
        <taxon>Aeromonadales</taxon>
        <taxon>Aeromonadaceae</taxon>
        <taxon>Aeromonas</taxon>
    </lineage>
</organism>
<dbReference type="InterPro" id="IPR000821">
    <property type="entry name" value="Ala_racemase"/>
</dbReference>